<protein>
    <recommendedName>
        <fullName evidence="10">Neur_chan_memb domain-containing protein</fullName>
    </recommendedName>
</protein>
<dbReference type="GO" id="GO:0016020">
    <property type="term" value="C:membrane"/>
    <property type="evidence" value="ECO:0007669"/>
    <property type="project" value="UniProtKB-SubCell"/>
</dbReference>
<feature type="domain" description="Neurotransmitter-gated ion-channel transmembrane" evidence="7">
    <location>
        <begin position="130"/>
        <end position="398"/>
    </location>
</feature>
<dbReference type="InterPro" id="IPR038050">
    <property type="entry name" value="Neuro_actylchol_rec"/>
</dbReference>
<evidence type="ECO:0000256" key="5">
    <source>
        <dbReference type="SAM" id="Phobius"/>
    </source>
</evidence>
<gene>
    <name evidence="8" type="ORF">ACOC_LOCUS5624</name>
</gene>
<accession>A0A3P7HS79</accession>
<dbReference type="FunFam" id="2.70.170.10:FF:000060">
    <property type="entry name" value="Nicotinic acetylcholine receptor subunit alpha4"/>
    <property type="match status" value="1"/>
</dbReference>
<dbReference type="PROSITE" id="PS00236">
    <property type="entry name" value="NEUROTR_ION_CHANNEL"/>
    <property type="match status" value="1"/>
</dbReference>
<dbReference type="Pfam" id="PF02932">
    <property type="entry name" value="Neur_chan_memb"/>
    <property type="match status" value="1"/>
</dbReference>
<name>A0A3P7HS79_ANGCS</name>
<evidence type="ECO:0000313" key="8">
    <source>
        <dbReference type="EMBL" id="VDM57209.1"/>
    </source>
</evidence>
<dbReference type="InterPro" id="IPR018000">
    <property type="entry name" value="Neurotransmitter_ion_chnl_CS"/>
</dbReference>
<dbReference type="Proteomes" id="UP000267027">
    <property type="component" value="Unassembled WGS sequence"/>
</dbReference>
<keyword evidence="2 5" id="KW-0812">Transmembrane</keyword>
<comment type="subcellular location">
    <subcellularLocation>
        <location evidence="1">Membrane</location>
        <topology evidence="1">Multi-pass membrane protein</topology>
    </subcellularLocation>
</comment>
<dbReference type="SUPFAM" id="SSF90112">
    <property type="entry name" value="Neurotransmitter-gated ion-channel transmembrane pore"/>
    <property type="match status" value="1"/>
</dbReference>
<evidence type="ECO:0000256" key="4">
    <source>
        <dbReference type="ARBA" id="ARBA00023136"/>
    </source>
</evidence>
<sequence length="422" mass="48868">MDRRCLCSFLKTWEPPVIYHSFCTINIEWYPYDVQQCELKFGSWTYSGTQLNLVHLLSDDVRYVQHNNDSVWDVQIGVDVSGYQESVEWDLLSVFGTRHEKWYPCCDYASIDITYYLQIRRKKLFYTVNLVVPCASLAALTSWVFYLPCESHQKIQLCISVLVSLTVFFLLLIDIIPPTSIAIPLIAKYLTFTMTMVTLSVMFTVFVQNVHFRGSEFPISDWVRKIFIDKLGSKLLISRATEKGNFHRKAQHSKQINALSAMWILQRQFHKAVFDVEMATKNKKEAMSTVNSLFLGLPMLNRSKSVKADTISGIMWKILGLFRTDKLNRRTFDKNKKLSWSASAVRDKLRRAEHNVQYIAQTLTERRQAEEMEADWQFISLVIDRILLVIFAFSITAGIFVTILSAPSITDTREPITTRQSL</sequence>
<feature type="domain" description="Neurotransmitter-gated ion-channel ligand-binding" evidence="6">
    <location>
        <begin position="12"/>
        <end position="122"/>
    </location>
</feature>
<dbReference type="AlphaFoldDB" id="A0A3P7HS79"/>
<dbReference type="CDD" id="cd19064">
    <property type="entry name" value="LGIC_TM_nAChR"/>
    <property type="match status" value="1"/>
</dbReference>
<keyword evidence="9" id="KW-1185">Reference proteome</keyword>
<keyword evidence="4 5" id="KW-0472">Membrane</keyword>
<dbReference type="Pfam" id="PF02931">
    <property type="entry name" value="Neur_chan_LBD"/>
    <property type="match status" value="1"/>
</dbReference>
<dbReference type="SUPFAM" id="SSF63712">
    <property type="entry name" value="Nicotinic receptor ligand binding domain-like"/>
    <property type="match status" value="1"/>
</dbReference>
<organism evidence="8 9">
    <name type="scientific">Angiostrongylus costaricensis</name>
    <name type="common">Nematode worm</name>
    <dbReference type="NCBI Taxonomy" id="334426"/>
    <lineage>
        <taxon>Eukaryota</taxon>
        <taxon>Metazoa</taxon>
        <taxon>Ecdysozoa</taxon>
        <taxon>Nematoda</taxon>
        <taxon>Chromadorea</taxon>
        <taxon>Rhabditida</taxon>
        <taxon>Rhabditina</taxon>
        <taxon>Rhabditomorpha</taxon>
        <taxon>Strongyloidea</taxon>
        <taxon>Metastrongylidae</taxon>
        <taxon>Angiostrongylus</taxon>
    </lineage>
</organism>
<dbReference type="InterPro" id="IPR006201">
    <property type="entry name" value="Neur_channel"/>
</dbReference>
<dbReference type="STRING" id="334426.A0A3P7HS79"/>
<dbReference type="GO" id="GO:0004888">
    <property type="term" value="F:transmembrane signaling receptor activity"/>
    <property type="evidence" value="ECO:0007669"/>
    <property type="project" value="InterPro"/>
</dbReference>
<dbReference type="Gene3D" id="2.70.170.10">
    <property type="entry name" value="Neurotransmitter-gated ion-channel ligand-binding domain"/>
    <property type="match status" value="1"/>
</dbReference>
<keyword evidence="3 5" id="KW-1133">Transmembrane helix</keyword>
<feature type="transmembrane region" description="Helical" evidence="5">
    <location>
        <begin position="153"/>
        <end position="173"/>
    </location>
</feature>
<dbReference type="InterPro" id="IPR006202">
    <property type="entry name" value="Neur_chan_lig-bd"/>
</dbReference>
<proteinExistence type="predicted"/>
<dbReference type="OrthoDB" id="5975154at2759"/>
<evidence type="ECO:0000313" key="9">
    <source>
        <dbReference type="Proteomes" id="UP000267027"/>
    </source>
</evidence>
<evidence type="ECO:0000256" key="3">
    <source>
        <dbReference type="ARBA" id="ARBA00022989"/>
    </source>
</evidence>
<dbReference type="GO" id="GO:0005230">
    <property type="term" value="F:extracellular ligand-gated monoatomic ion channel activity"/>
    <property type="evidence" value="ECO:0007669"/>
    <property type="project" value="InterPro"/>
</dbReference>
<evidence type="ECO:0008006" key="10">
    <source>
        <dbReference type="Google" id="ProtNLM"/>
    </source>
</evidence>
<feature type="transmembrane region" description="Helical" evidence="5">
    <location>
        <begin position="124"/>
        <end position="147"/>
    </location>
</feature>
<reference evidence="8 9" key="1">
    <citation type="submission" date="2018-11" db="EMBL/GenBank/DDBJ databases">
        <authorList>
            <consortium name="Pathogen Informatics"/>
        </authorList>
    </citation>
    <scope>NUCLEOTIDE SEQUENCE [LARGE SCALE GENOMIC DNA]</scope>
    <source>
        <strain evidence="8 9">Costa Rica</strain>
    </source>
</reference>
<dbReference type="PANTHER" id="PTHR18945">
    <property type="entry name" value="NEUROTRANSMITTER GATED ION CHANNEL"/>
    <property type="match status" value="1"/>
</dbReference>
<dbReference type="InterPro" id="IPR036734">
    <property type="entry name" value="Neur_chan_lig-bd_sf"/>
</dbReference>
<dbReference type="EMBL" id="UYYA01003883">
    <property type="protein sequence ID" value="VDM57209.1"/>
    <property type="molecule type" value="Genomic_DNA"/>
</dbReference>
<feature type="transmembrane region" description="Helical" evidence="5">
    <location>
        <begin position="386"/>
        <end position="406"/>
    </location>
</feature>
<evidence type="ECO:0000256" key="1">
    <source>
        <dbReference type="ARBA" id="ARBA00004141"/>
    </source>
</evidence>
<feature type="transmembrane region" description="Helical" evidence="5">
    <location>
        <begin position="185"/>
        <end position="207"/>
    </location>
</feature>
<evidence type="ECO:0000259" key="7">
    <source>
        <dbReference type="Pfam" id="PF02932"/>
    </source>
</evidence>
<dbReference type="InterPro" id="IPR006029">
    <property type="entry name" value="Neurotrans-gated_channel_TM"/>
</dbReference>
<evidence type="ECO:0000256" key="2">
    <source>
        <dbReference type="ARBA" id="ARBA00022692"/>
    </source>
</evidence>
<dbReference type="Gene3D" id="1.20.58.390">
    <property type="entry name" value="Neurotransmitter-gated ion-channel transmembrane domain"/>
    <property type="match status" value="2"/>
</dbReference>
<evidence type="ECO:0000259" key="6">
    <source>
        <dbReference type="Pfam" id="PF02931"/>
    </source>
</evidence>
<dbReference type="InterPro" id="IPR036719">
    <property type="entry name" value="Neuro-gated_channel_TM_sf"/>
</dbReference>
<dbReference type="FunFam" id="1.20.58.390:FF:000043">
    <property type="entry name" value="AcetylCholine Receptor"/>
    <property type="match status" value="1"/>
</dbReference>